<keyword evidence="5" id="KW-1185">Reference proteome</keyword>
<dbReference type="GO" id="GO:0042802">
    <property type="term" value="F:identical protein binding"/>
    <property type="evidence" value="ECO:0007669"/>
    <property type="project" value="InterPro"/>
</dbReference>
<reference evidence="4 5" key="1">
    <citation type="submission" date="2019-06" db="EMBL/GenBank/DDBJ databases">
        <title>Sequencing the genomes of 1000 actinobacteria strains.</title>
        <authorList>
            <person name="Klenk H.-P."/>
        </authorList>
    </citation>
    <scope>NUCLEOTIDE SEQUENCE [LARGE SCALE GENOMIC DNA]</scope>
    <source>
        <strain evidence="4 5">DSM 45456</strain>
    </source>
</reference>
<organism evidence="4 5">
    <name type="scientific">Saccharothrix saharensis</name>
    <dbReference type="NCBI Taxonomy" id="571190"/>
    <lineage>
        <taxon>Bacteria</taxon>
        <taxon>Bacillati</taxon>
        <taxon>Actinomycetota</taxon>
        <taxon>Actinomycetes</taxon>
        <taxon>Pseudonocardiales</taxon>
        <taxon>Pseudonocardiaceae</taxon>
        <taxon>Saccharothrix</taxon>
    </lineage>
</organism>
<dbReference type="InterPro" id="IPR027417">
    <property type="entry name" value="P-loop_NTPase"/>
</dbReference>
<protein>
    <submittedName>
        <fullName evidence="4">Tetratricopeptide repeat protein</fullName>
    </submittedName>
</protein>
<evidence type="ECO:0000313" key="5">
    <source>
        <dbReference type="Proteomes" id="UP000316628"/>
    </source>
</evidence>
<dbReference type="AlphaFoldDB" id="A0A543JCA2"/>
<feature type="transmembrane region" description="Helical" evidence="1">
    <location>
        <begin position="468"/>
        <end position="490"/>
    </location>
</feature>
<dbReference type="OrthoDB" id="419058at2"/>
<keyword evidence="1" id="KW-0812">Transmembrane</keyword>
<feature type="domain" description="NACHT" evidence="3">
    <location>
        <begin position="153"/>
        <end position="297"/>
    </location>
</feature>
<feature type="transmembrane region" description="Helical" evidence="1">
    <location>
        <begin position="656"/>
        <end position="675"/>
    </location>
</feature>
<keyword evidence="1" id="KW-1133">Transmembrane helix</keyword>
<feature type="transmembrane region" description="Helical" evidence="1">
    <location>
        <begin position="434"/>
        <end position="456"/>
    </location>
</feature>
<keyword evidence="1" id="KW-0472">Membrane</keyword>
<comment type="caution">
    <text evidence="4">The sequence shown here is derived from an EMBL/GenBank/DDBJ whole genome shotgun (WGS) entry which is preliminary data.</text>
</comment>
<dbReference type="RefSeq" id="WP_141978511.1">
    <property type="nucleotide sequence ID" value="NZ_VFPP01000001.1"/>
</dbReference>
<feature type="transmembrane region" description="Helical" evidence="1">
    <location>
        <begin position="569"/>
        <end position="586"/>
    </location>
</feature>
<dbReference type="Pfam" id="PF07721">
    <property type="entry name" value="TPR_4"/>
    <property type="match status" value="5"/>
</dbReference>
<dbReference type="EMBL" id="VFPP01000001">
    <property type="protein sequence ID" value="TQM80479.1"/>
    <property type="molecule type" value="Genomic_DNA"/>
</dbReference>
<dbReference type="InterPro" id="IPR011717">
    <property type="entry name" value="TPR-4"/>
</dbReference>
<proteinExistence type="predicted"/>
<keyword evidence="2" id="KW-0732">Signal</keyword>
<dbReference type="Gene3D" id="3.40.50.300">
    <property type="entry name" value="P-loop containing nucleotide triphosphate hydrolases"/>
    <property type="match status" value="1"/>
</dbReference>
<evidence type="ECO:0000259" key="3">
    <source>
        <dbReference type="Pfam" id="PF05729"/>
    </source>
</evidence>
<dbReference type="InterPro" id="IPR011990">
    <property type="entry name" value="TPR-like_helical_dom_sf"/>
</dbReference>
<evidence type="ECO:0000256" key="2">
    <source>
        <dbReference type="SAM" id="SignalP"/>
    </source>
</evidence>
<dbReference type="InterPro" id="IPR007111">
    <property type="entry name" value="NACHT_NTPase"/>
</dbReference>
<dbReference type="Gene3D" id="1.25.40.10">
    <property type="entry name" value="Tetratricopeptide repeat domain"/>
    <property type="match status" value="1"/>
</dbReference>
<feature type="chain" id="PRO_5039130552" evidence="2">
    <location>
        <begin position="23"/>
        <end position="1120"/>
    </location>
</feature>
<feature type="transmembrane region" description="Helical" evidence="1">
    <location>
        <begin position="38"/>
        <end position="58"/>
    </location>
</feature>
<feature type="transmembrane region" description="Helical" evidence="1">
    <location>
        <begin position="524"/>
        <end position="548"/>
    </location>
</feature>
<feature type="signal peptide" evidence="2">
    <location>
        <begin position="1"/>
        <end position="22"/>
    </location>
</feature>
<accession>A0A543JCA2</accession>
<sequence>MRLPGRLAWWAAAAAVVSAALAVAVNIATDTVEAVDRPWWPAVAWSAVGLLVVLGVVVQSSVERRRAASASPEPGDVLRTVLDGVREAWTGEAAKRKLLQPAPLDVRWSSTERPVAADRRTVLDDPDGPGWHDAPLTGGVGQVADALPALPHRQLVVLGAPGAGKSALAVLLTLGLVDRHAAGEPVPVLLAVSSWNPAVEEVEDFLVRRTAEDHAVDAETVRRLVRDGLVLPVLDGLDEVPAVWHEQALRKLERWTVAKRPLVLTCRSEEYERAVTSSGIVLGRAAVVELAPVDGSRVGSFLATGTPVPQRWEPVLRHLEAEPGGVLAEVLSTPLMVSIARSAYRSATTDPAALLRLADRAAVARTLFDAFLADAYPPAEPDPTAVRPAPPRPRKAVKWLRYLAFQLHQAGTRDWHWWNVSPKHTAPSPSPRRWMAGATLVILPVAVVVVALWGFFAPFGPASAEDRLTLGMQIVFGVVAICIMFVIFSLRSHLASLLAAGGTYLVGSGVAVLIEQFLTSDREVGALGVMLTVTVVSYEVLARIPLWVQSGSKVVTVLRDRFVDGDRRVVCGVFGAAFCVVAGAAVQNRAVFVSAAAYAVIAAVMPVPTRAWRSSFTPWATMSAAWRRSLAAAARHGALGGTLVAVAVAWTSTPSAIIRAAAVAAVCCGLNAAYWAGLRSLAWYRCVVVANAMLGIGPWRPRRFLNEARNLQVLRQAGTALQFRHALLQDHLEEPVRVEHLTTLVEQDDYMSEYAVVSLAEAMARRGDVAEAITLLRDTVPQFYLSDPTAKPLADLLAAEGRLDELREMAAELPGTRGHEAGMALARALVAAGRVDEAIPVLRAGLWHGLGAEEAAEELVGLLAHHGRLAEIRVLTYGEDLLAVVAAGWLSTHSADEPLDHVVDFLRSHLDDEVVVFHDGRVKLADLLARTGREAEALAVLRDGADRPHPTQENVAWRLAALLAEAGEWAELRERADADDICVGAHATRLLAADLAARGDVEEAVALMRARLERDDRALRRMDFDAEYANLLHGNTTALLLADLLVEVGRVDEAAAFLARRLKLDHEHAMWDVEDMLVDVLLGLGRLDDAVGVLRTMMNRVDPHSEQAAARLAALSEAGR</sequence>
<evidence type="ECO:0000256" key="1">
    <source>
        <dbReference type="SAM" id="Phobius"/>
    </source>
</evidence>
<gene>
    <name evidence="4" type="ORF">FHX81_2813</name>
</gene>
<feature type="transmembrane region" description="Helical" evidence="1">
    <location>
        <begin position="497"/>
        <end position="518"/>
    </location>
</feature>
<dbReference type="Pfam" id="PF05729">
    <property type="entry name" value="NACHT"/>
    <property type="match status" value="1"/>
</dbReference>
<name>A0A543JCA2_9PSEU</name>
<feature type="transmembrane region" description="Helical" evidence="1">
    <location>
        <begin position="682"/>
        <end position="699"/>
    </location>
</feature>
<feature type="transmembrane region" description="Helical" evidence="1">
    <location>
        <begin position="592"/>
        <end position="609"/>
    </location>
</feature>
<feature type="transmembrane region" description="Helical" evidence="1">
    <location>
        <begin position="630"/>
        <end position="650"/>
    </location>
</feature>
<evidence type="ECO:0000313" key="4">
    <source>
        <dbReference type="EMBL" id="TQM80479.1"/>
    </source>
</evidence>
<dbReference type="SUPFAM" id="SSF48452">
    <property type="entry name" value="TPR-like"/>
    <property type="match status" value="1"/>
</dbReference>
<dbReference type="Proteomes" id="UP000316628">
    <property type="component" value="Unassembled WGS sequence"/>
</dbReference>